<proteinExistence type="predicted"/>
<dbReference type="GeneID" id="91419368"/>
<sequence>MSLRLANPEDLEHLAKLLEGRGGVEDRLDEAFTRAARLGVSGHLSPLKPMRSWTQSEAQDLRKRAVILRLENGDPIAGLLWAGFTPKDLEQYKGEGIKAETLLLANSVAASDDPNAKELSRQPGEKLGDWVARLEAHALSKVPGLEPHEETLTEMIKFGADVFNVAAATQVVAASGFSGTKVLLGNAVKTGKLGPMKAALEARWTAAGSNPILRWAGRMLKGYNPPIRSLTAPGSWLPGQLGSMASRSQTYQRVANVPFSSGWLGDRWGDGWDKLRARGFMNSKLLGFTPNQAINFFAGSDDMARMYGGLTHSGQQVTRAGQASLWTVGKTGGFGAAAKTAGLWRGAGIVGSAGATAFSVANIATMDHAKEWEKSKAGYLANYAEVGFNASLTAAMIAPNPVTIGLAVGTGIVYGGLKVVEHWDDITEGAGKAADWVGDKASDIGNDIADGAKELGSALNPFD</sequence>
<accession>A0A5J6I704</accession>
<dbReference type="Proteomes" id="UP000326598">
    <property type="component" value="Chromosome"/>
</dbReference>
<reference evidence="1 2" key="1">
    <citation type="submission" date="2017-09" db="EMBL/GenBank/DDBJ databases">
        <authorList>
            <person name="Lee N."/>
            <person name="Cho B.-K."/>
        </authorList>
    </citation>
    <scope>NUCLEOTIDE SEQUENCE [LARGE SCALE GENOMIC DNA]</scope>
    <source>
        <strain evidence="1 2">ATCC 13740</strain>
    </source>
</reference>
<dbReference type="RefSeq" id="WP_150482422.1">
    <property type="nucleotide sequence ID" value="NZ_BMTB01000014.1"/>
</dbReference>
<name>A0A5J6I704_STRC4</name>
<protein>
    <submittedName>
        <fullName evidence="1">PE-PGRS family protein</fullName>
    </submittedName>
</protein>
<dbReference type="KEGG" id="scoe:CP976_25245"/>
<organism evidence="1 2">
    <name type="scientific">Streptomyces coeruleorubidus</name>
    <dbReference type="NCBI Taxonomy" id="116188"/>
    <lineage>
        <taxon>Bacteria</taxon>
        <taxon>Bacillati</taxon>
        <taxon>Actinomycetota</taxon>
        <taxon>Actinomycetes</taxon>
        <taxon>Kitasatosporales</taxon>
        <taxon>Streptomycetaceae</taxon>
        <taxon>Streptomyces</taxon>
    </lineage>
</organism>
<dbReference type="AlphaFoldDB" id="A0A5J6I704"/>
<gene>
    <name evidence="1" type="ORF">CP976_25245</name>
</gene>
<dbReference type="EMBL" id="CP023694">
    <property type="protein sequence ID" value="QEV27104.1"/>
    <property type="molecule type" value="Genomic_DNA"/>
</dbReference>
<evidence type="ECO:0000313" key="2">
    <source>
        <dbReference type="Proteomes" id="UP000326598"/>
    </source>
</evidence>
<evidence type="ECO:0000313" key="1">
    <source>
        <dbReference type="EMBL" id="QEV27104.1"/>
    </source>
</evidence>